<sequence length="206" mass="22840">MACLGEVHRQLLDVIQRSRVIDQQVRTMRETTLSRPMISLDMSINSKSPAMRMALNDEPPDCDESTLLADAIYHQHCASVAAPGMAPELTSASHLSDGVGSRQGDAIDFLVSTLQRVVHDANAVLRYAKQVGQANELRDTIQPQAYADPIPDYFSLVERARQSGHNDSVAYNPVGGFIRYVYSLIDRNAALQRELQRHAKLCKGSY</sequence>
<accession>A8B3G1</accession>
<organism evidence="1 2">
    <name type="scientific">Giardia intestinalis (strain ATCC 50803 / WB clone C6)</name>
    <name type="common">Giardia lamblia</name>
    <dbReference type="NCBI Taxonomy" id="184922"/>
    <lineage>
        <taxon>Eukaryota</taxon>
        <taxon>Metamonada</taxon>
        <taxon>Diplomonadida</taxon>
        <taxon>Hexamitidae</taxon>
        <taxon>Giardiinae</taxon>
        <taxon>Giardia</taxon>
    </lineage>
</organism>
<dbReference type="KEGG" id="gla:GL50803_0032235"/>
<dbReference type="AlphaFoldDB" id="A8B3G1"/>
<comment type="caution">
    <text evidence="1">The sequence shown here is derived from an EMBL/GenBank/DDBJ whole genome shotgun (WGS) entry which is preliminary data.</text>
</comment>
<protein>
    <submittedName>
        <fullName evidence="1">Uncharacterized protein</fullName>
    </submittedName>
</protein>
<dbReference type="RefSeq" id="XP_001710210.1">
    <property type="nucleotide sequence ID" value="XM_001710158.1"/>
</dbReference>
<dbReference type="Proteomes" id="UP000001548">
    <property type="component" value="Unassembled WGS sequence"/>
</dbReference>
<gene>
    <name evidence="1" type="ORF">GL50803_0032235</name>
</gene>
<dbReference type="OMA" id="PPDCDES"/>
<evidence type="ECO:0000313" key="2">
    <source>
        <dbReference type="Proteomes" id="UP000001548"/>
    </source>
</evidence>
<keyword evidence="2" id="KW-1185">Reference proteome</keyword>
<dbReference type="GeneID" id="5703138"/>
<evidence type="ECO:0000313" key="1">
    <source>
        <dbReference type="EMBL" id="KAE8303159.1"/>
    </source>
</evidence>
<proteinExistence type="predicted"/>
<dbReference type="EMBL" id="AACB03000003">
    <property type="protein sequence ID" value="KAE8303159.1"/>
    <property type="molecule type" value="Genomic_DNA"/>
</dbReference>
<name>A8B3G1_GIAIC</name>
<dbReference type="HOGENOM" id="CLU_1334075_0_0_1"/>
<reference evidence="1 2" key="1">
    <citation type="journal article" date="2007" name="Science">
        <title>Genomic minimalism in the early diverging intestinal parasite Giardia lamblia.</title>
        <authorList>
            <person name="Morrison H.G."/>
            <person name="McArthur A.G."/>
            <person name="Gillin F.D."/>
            <person name="Aley S.B."/>
            <person name="Adam R.D."/>
            <person name="Olsen G.J."/>
            <person name="Best A.A."/>
            <person name="Cande W.Z."/>
            <person name="Chen F."/>
            <person name="Cipriano M.J."/>
            <person name="Davids B.J."/>
            <person name="Dawson S.C."/>
            <person name="Elmendorf H.G."/>
            <person name="Hehl A.B."/>
            <person name="Holder M.E."/>
            <person name="Huse S.M."/>
            <person name="Kim U.U."/>
            <person name="Lasek-Nesselquist E."/>
            <person name="Manning G."/>
            <person name="Nigam A."/>
            <person name="Nixon J.E."/>
            <person name="Palm D."/>
            <person name="Passamaneck N.E."/>
            <person name="Prabhu A."/>
            <person name="Reich C.I."/>
            <person name="Reiner D.S."/>
            <person name="Samuelson J."/>
            <person name="Svard S.G."/>
            <person name="Sogin M.L."/>
        </authorList>
    </citation>
    <scope>NUCLEOTIDE SEQUENCE [LARGE SCALE GENOMIC DNA]</scope>
    <source>
        <strain evidence="1 2">WB C6</strain>
    </source>
</reference>
<dbReference type="VEuPathDB" id="GiardiaDB:GL50803_32235"/>